<keyword evidence="2" id="KW-0597">Phosphoprotein</keyword>
<dbReference type="GO" id="GO:0000160">
    <property type="term" value="P:phosphorelay signal transduction system"/>
    <property type="evidence" value="ECO:0007669"/>
    <property type="project" value="InterPro"/>
</dbReference>
<dbReference type="InterPro" id="IPR001789">
    <property type="entry name" value="Sig_transdc_resp-reg_receiver"/>
</dbReference>
<dbReference type="PROSITE" id="PS50110">
    <property type="entry name" value="RESPONSE_REGULATORY"/>
    <property type="match status" value="2"/>
</dbReference>
<evidence type="ECO:0000313" key="5">
    <source>
        <dbReference type="EMBL" id="PTW62425.1"/>
    </source>
</evidence>
<feature type="modified residue" description="4-aspartylphosphate" evidence="2">
    <location>
        <position position="176"/>
    </location>
</feature>
<dbReference type="InterPro" id="IPR011006">
    <property type="entry name" value="CheY-like_superfamily"/>
</dbReference>
<evidence type="ECO:0000259" key="4">
    <source>
        <dbReference type="PROSITE" id="PS50887"/>
    </source>
</evidence>
<dbReference type="PANTHER" id="PTHR45138:SF6">
    <property type="entry name" value="DIGUANYLATE CYCLASE DGCN"/>
    <property type="match status" value="1"/>
</dbReference>
<dbReference type="SMART" id="SM00448">
    <property type="entry name" value="REC"/>
    <property type="match status" value="2"/>
</dbReference>
<keyword evidence="6" id="KW-1185">Reference proteome</keyword>
<gene>
    <name evidence="5" type="ORF">C8N35_101468</name>
</gene>
<dbReference type="InterPro" id="IPR000160">
    <property type="entry name" value="GGDEF_dom"/>
</dbReference>
<dbReference type="GO" id="GO:0052621">
    <property type="term" value="F:diguanylate cyclase activity"/>
    <property type="evidence" value="ECO:0007669"/>
    <property type="project" value="UniProtKB-EC"/>
</dbReference>
<dbReference type="OrthoDB" id="9812260at2"/>
<accession>A0A2T5VF84</accession>
<dbReference type="GO" id="GO:0005886">
    <property type="term" value="C:plasma membrane"/>
    <property type="evidence" value="ECO:0007669"/>
    <property type="project" value="TreeGrafter"/>
</dbReference>
<dbReference type="Pfam" id="PF00072">
    <property type="entry name" value="Response_reg"/>
    <property type="match status" value="2"/>
</dbReference>
<dbReference type="GO" id="GO:0043709">
    <property type="term" value="P:cell adhesion involved in single-species biofilm formation"/>
    <property type="evidence" value="ECO:0007669"/>
    <property type="project" value="TreeGrafter"/>
</dbReference>
<proteinExistence type="predicted"/>
<dbReference type="InterPro" id="IPR029787">
    <property type="entry name" value="Nucleotide_cyclase"/>
</dbReference>
<feature type="modified residue" description="4-aspartylphosphate" evidence="2">
    <location>
        <position position="55"/>
    </location>
</feature>
<evidence type="ECO:0000313" key="6">
    <source>
        <dbReference type="Proteomes" id="UP000244081"/>
    </source>
</evidence>
<dbReference type="NCBIfam" id="TIGR00254">
    <property type="entry name" value="GGDEF"/>
    <property type="match status" value="1"/>
</dbReference>
<dbReference type="Gene3D" id="3.30.70.270">
    <property type="match status" value="1"/>
</dbReference>
<dbReference type="SUPFAM" id="SSF52172">
    <property type="entry name" value="CheY-like"/>
    <property type="match status" value="2"/>
</dbReference>
<dbReference type="PANTHER" id="PTHR45138">
    <property type="entry name" value="REGULATORY COMPONENTS OF SENSORY TRANSDUCTION SYSTEM"/>
    <property type="match status" value="1"/>
</dbReference>
<protein>
    <recommendedName>
        <fullName evidence="1">diguanylate cyclase</fullName>
        <ecNumber evidence="1">2.7.7.65</ecNumber>
    </recommendedName>
</protein>
<dbReference type="Gene3D" id="3.40.50.2300">
    <property type="match status" value="2"/>
</dbReference>
<dbReference type="FunFam" id="3.30.70.270:FF:000001">
    <property type="entry name" value="Diguanylate cyclase domain protein"/>
    <property type="match status" value="1"/>
</dbReference>
<sequence>MDTILLVEDSSFFAKAVTRSFRRADGFDIVVATTCAEATAILQEDAARFSVALVDLSLPDTTDVETVDLTTSFDVPTIVFSSRFDPALQSRLYSKGIVDYVLKDSPASLSYLRELVLRLRANRGIGALLLECERAPLRDAAEQLRRLQLSVTRVHTPKDALHHLNEQDHIRLLVLDQDLPEVDAIDLIKQVRLRRGPEKVAVVSLTEGCDQTDMVRLLKSGANEALAKTCPPEEFLLRVGQNLDTIDRILKLTDAANHDAMTGLHNRRFLFDAGTRLYVECRRNEQPVPVALIDVDRFKQVNDRYGHEAGDLVIKNLADDLVSACGASILTVRLGGDEFCMLMPGCEIEEAKSCCAAVYSRFRERAHVFDGERAEVTLSIGLSSGYEDDLEEAIRAADEQMYAAKNRGRDRIIAKNDVIPRVEERLERFLLDV</sequence>
<feature type="domain" description="Response regulatory" evidence="3">
    <location>
        <begin position="126"/>
        <end position="243"/>
    </location>
</feature>
<name>A0A2T5VF84_9HYPH</name>
<evidence type="ECO:0000256" key="1">
    <source>
        <dbReference type="ARBA" id="ARBA00012528"/>
    </source>
</evidence>
<dbReference type="GO" id="GO:1902201">
    <property type="term" value="P:negative regulation of bacterial-type flagellum-dependent cell motility"/>
    <property type="evidence" value="ECO:0007669"/>
    <property type="project" value="TreeGrafter"/>
</dbReference>
<comment type="caution">
    <text evidence="5">The sequence shown here is derived from an EMBL/GenBank/DDBJ whole genome shotgun (WGS) entry which is preliminary data.</text>
</comment>
<dbReference type="InterPro" id="IPR043128">
    <property type="entry name" value="Rev_trsase/Diguanyl_cyclase"/>
</dbReference>
<dbReference type="AlphaFoldDB" id="A0A2T5VF84"/>
<evidence type="ECO:0000256" key="2">
    <source>
        <dbReference type="PROSITE-ProRule" id="PRU00169"/>
    </source>
</evidence>
<feature type="domain" description="GGDEF" evidence="4">
    <location>
        <begin position="286"/>
        <end position="417"/>
    </location>
</feature>
<dbReference type="Proteomes" id="UP000244081">
    <property type="component" value="Unassembled WGS sequence"/>
</dbReference>
<dbReference type="SMART" id="SM00267">
    <property type="entry name" value="GGDEF"/>
    <property type="match status" value="1"/>
</dbReference>
<feature type="domain" description="Response regulatory" evidence="3">
    <location>
        <begin position="3"/>
        <end position="118"/>
    </location>
</feature>
<organism evidence="5 6">
    <name type="scientific">Breoghania corrubedonensis</name>
    <dbReference type="NCBI Taxonomy" id="665038"/>
    <lineage>
        <taxon>Bacteria</taxon>
        <taxon>Pseudomonadati</taxon>
        <taxon>Pseudomonadota</taxon>
        <taxon>Alphaproteobacteria</taxon>
        <taxon>Hyphomicrobiales</taxon>
        <taxon>Stappiaceae</taxon>
        <taxon>Breoghania</taxon>
    </lineage>
</organism>
<dbReference type="SUPFAM" id="SSF55073">
    <property type="entry name" value="Nucleotide cyclase"/>
    <property type="match status" value="1"/>
</dbReference>
<dbReference type="InterPro" id="IPR050469">
    <property type="entry name" value="Diguanylate_Cyclase"/>
</dbReference>
<dbReference type="PROSITE" id="PS50887">
    <property type="entry name" value="GGDEF"/>
    <property type="match status" value="1"/>
</dbReference>
<dbReference type="EMBL" id="QAYG01000001">
    <property type="protein sequence ID" value="PTW62425.1"/>
    <property type="molecule type" value="Genomic_DNA"/>
</dbReference>
<dbReference type="Pfam" id="PF00990">
    <property type="entry name" value="GGDEF"/>
    <property type="match status" value="1"/>
</dbReference>
<dbReference type="CDD" id="cd01949">
    <property type="entry name" value="GGDEF"/>
    <property type="match status" value="1"/>
</dbReference>
<dbReference type="RefSeq" id="WP_107987997.1">
    <property type="nucleotide sequence ID" value="NZ_QAYG01000001.1"/>
</dbReference>
<reference evidence="5 6" key="1">
    <citation type="submission" date="2018-04" db="EMBL/GenBank/DDBJ databases">
        <title>Genomic Encyclopedia of Archaeal and Bacterial Type Strains, Phase II (KMG-II): from individual species to whole genera.</title>
        <authorList>
            <person name="Goeker M."/>
        </authorList>
    </citation>
    <scope>NUCLEOTIDE SEQUENCE [LARGE SCALE GENOMIC DNA]</scope>
    <source>
        <strain evidence="5 6">DSM 23382</strain>
    </source>
</reference>
<evidence type="ECO:0000259" key="3">
    <source>
        <dbReference type="PROSITE" id="PS50110"/>
    </source>
</evidence>
<dbReference type="EC" id="2.7.7.65" evidence="1"/>